<evidence type="ECO:0008006" key="4">
    <source>
        <dbReference type="Google" id="ProtNLM"/>
    </source>
</evidence>
<reference evidence="2 3" key="1">
    <citation type="submission" date="2018-08" db="EMBL/GenBank/DDBJ databases">
        <title>Recombination of ecologically and evolutionarily significant loci maintains genetic cohesion in the Pseudomonas syringae species complex.</title>
        <authorList>
            <person name="Dillon M."/>
            <person name="Thakur S."/>
            <person name="Almeida R.N.D."/>
            <person name="Weir B.S."/>
            <person name="Guttman D.S."/>
        </authorList>
    </citation>
    <scope>NUCLEOTIDE SEQUENCE [LARGE SCALE GENOMIC DNA]</scope>
    <source>
        <strain evidence="2 3">ICMP 19473</strain>
    </source>
</reference>
<gene>
    <name evidence="2" type="ORF">ALP40_03819</name>
</gene>
<evidence type="ECO:0000256" key="1">
    <source>
        <dbReference type="SAM" id="SignalP"/>
    </source>
</evidence>
<dbReference type="InterPro" id="IPR022053">
    <property type="entry name" value="DUF3613"/>
</dbReference>
<dbReference type="RefSeq" id="WP_122210502.1">
    <property type="nucleotide sequence ID" value="NZ_JAAMQQ010000004.1"/>
</dbReference>
<proteinExistence type="predicted"/>
<accession>A0A3M5NX33</accession>
<organism evidence="2 3">
    <name type="scientific">Pseudomonas viridiflava</name>
    <name type="common">Phytomonas viridiflava</name>
    <dbReference type="NCBI Taxonomy" id="33069"/>
    <lineage>
        <taxon>Bacteria</taxon>
        <taxon>Pseudomonadati</taxon>
        <taxon>Pseudomonadota</taxon>
        <taxon>Gammaproteobacteria</taxon>
        <taxon>Pseudomonadales</taxon>
        <taxon>Pseudomonadaceae</taxon>
        <taxon>Pseudomonas</taxon>
    </lineage>
</organism>
<protein>
    <recommendedName>
        <fullName evidence="4">DUF3613 domain-containing protein</fullName>
    </recommendedName>
</protein>
<sequence length="93" mass="10295">MNKLLMCGAALIALSSNALAIDDSPSPRERPQRQSQTETWLQLQASGAAASTIRQTSTPSERDLSLQRWLDTYKHPIPPFYEQESGGSFSSDR</sequence>
<evidence type="ECO:0000313" key="3">
    <source>
        <dbReference type="Proteomes" id="UP000273854"/>
    </source>
</evidence>
<comment type="caution">
    <text evidence="2">The sequence shown here is derived from an EMBL/GenBank/DDBJ whole genome shotgun (WGS) entry which is preliminary data.</text>
</comment>
<dbReference type="OrthoDB" id="7068897at2"/>
<evidence type="ECO:0000313" key="2">
    <source>
        <dbReference type="EMBL" id="RMT76752.1"/>
    </source>
</evidence>
<dbReference type="EMBL" id="RBTP01000076">
    <property type="protein sequence ID" value="RMT76752.1"/>
    <property type="molecule type" value="Genomic_DNA"/>
</dbReference>
<dbReference type="Pfam" id="PF12266">
    <property type="entry name" value="DUF3613"/>
    <property type="match status" value="1"/>
</dbReference>
<dbReference type="Proteomes" id="UP000273854">
    <property type="component" value="Unassembled WGS sequence"/>
</dbReference>
<feature type="chain" id="PRO_5017994936" description="DUF3613 domain-containing protein" evidence="1">
    <location>
        <begin position="21"/>
        <end position="93"/>
    </location>
</feature>
<feature type="signal peptide" evidence="1">
    <location>
        <begin position="1"/>
        <end position="20"/>
    </location>
</feature>
<dbReference type="AlphaFoldDB" id="A0A3M5NX33"/>
<keyword evidence="1" id="KW-0732">Signal</keyword>
<name>A0A3M5NX33_PSEVI</name>